<dbReference type="InterPro" id="IPR050795">
    <property type="entry name" value="Asn_Synthetase"/>
</dbReference>
<evidence type="ECO:0000256" key="1">
    <source>
        <dbReference type="ARBA" id="ARBA00005187"/>
    </source>
</evidence>
<feature type="binding site" evidence="12">
    <location>
        <begin position="383"/>
        <end position="384"/>
    </location>
    <ligand>
        <name>ATP</name>
        <dbReference type="ChEBI" id="CHEBI:30616"/>
    </ligand>
</feature>
<evidence type="ECO:0000256" key="11">
    <source>
        <dbReference type="PIRSR" id="PIRSR001589-1"/>
    </source>
</evidence>
<keyword evidence="7 11" id="KW-0061">Asparagine biosynthesis</keyword>
<feature type="region of interest" description="Disordered" evidence="14">
    <location>
        <begin position="269"/>
        <end position="297"/>
    </location>
</feature>
<evidence type="ECO:0000313" key="16">
    <source>
        <dbReference type="EMBL" id="KMZ80699.1"/>
    </source>
</evidence>
<evidence type="ECO:0000256" key="6">
    <source>
        <dbReference type="ARBA" id="ARBA00022840"/>
    </source>
</evidence>
<dbReference type="InterPro" id="IPR017932">
    <property type="entry name" value="GATase_2_dom"/>
</dbReference>
<evidence type="ECO:0000256" key="10">
    <source>
        <dbReference type="PIRNR" id="PIRNR001589"/>
    </source>
</evidence>
<dbReference type="PANTHER" id="PTHR11772:SF2">
    <property type="entry name" value="ASPARAGINE SYNTHETASE [GLUTAMINE-HYDROLYZING]"/>
    <property type="match status" value="1"/>
</dbReference>
<evidence type="ECO:0000256" key="2">
    <source>
        <dbReference type="ARBA" id="ARBA00012737"/>
    </source>
</evidence>
<reference evidence="16 17" key="1">
    <citation type="submission" date="2011-08" db="EMBL/GenBank/DDBJ databases">
        <title>The Genome Sequence of Plasmodium vivax India VII.</title>
        <authorList>
            <consortium name="The Broad Institute Genome Sequencing Platform"/>
            <consortium name="The Broad Institute Genome Sequencing Center for Infectious Disease"/>
            <person name="Neafsey D."/>
            <person name="Carlton J."/>
            <person name="Barnwell J."/>
            <person name="Collins W."/>
            <person name="Escalante A."/>
            <person name="Mullikin J."/>
            <person name="Saul A."/>
            <person name="Guigo R."/>
            <person name="Camara F."/>
            <person name="Young S.K."/>
            <person name="Zeng Q."/>
            <person name="Gargeya S."/>
            <person name="Fitzgerald M."/>
            <person name="Haas B."/>
            <person name="Abouelleil A."/>
            <person name="Alvarado L."/>
            <person name="Arachchi H.M."/>
            <person name="Berlin A."/>
            <person name="Brown A."/>
            <person name="Chapman S.B."/>
            <person name="Chen Z."/>
            <person name="Dunbar C."/>
            <person name="Freedman E."/>
            <person name="Gearin G."/>
            <person name="Gellesch M."/>
            <person name="Goldberg J."/>
            <person name="Griggs A."/>
            <person name="Gujja S."/>
            <person name="Heiman D."/>
            <person name="Howarth C."/>
            <person name="Larson L."/>
            <person name="Lui A."/>
            <person name="MacDonald P.J.P."/>
            <person name="Montmayeur A."/>
            <person name="Murphy C."/>
            <person name="Neiman D."/>
            <person name="Pearson M."/>
            <person name="Priest M."/>
            <person name="Roberts A."/>
            <person name="Saif S."/>
            <person name="Shea T."/>
            <person name="Shenoy N."/>
            <person name="Sisk P."/>
            <person name="Stolte C."/>
            <person name="Sykes S."/>
            <person name="Wortman J."/>
            <person name="Nusbaum C."/>
            <person name="Birren B."/>
        </authorList>
    </citation>
    <scope>NUCLEOTIDE SEQUENCE [LARGE SCALE GENOMIC DNA]</scope>
    <source>
        <strain evidence="16 17">India VII</strain>
    </source>
</reference>
<keyword evidence="4 11" id="KW-0028">Amino-acid biosynthesis</keyword>
<dbReference type="Pfam" id="PF00733">
    <property type="entry name" value="Asn_synthase"/>
    <property type="match status" value="1"/>
</dbReference>
<evidence type="ECO:0000259" key="15">
    <source>
        <dbReference type="PROSITE" id="PS51278"/>
    </source>
</evidence>
<feature type="domain" description="Glutamine amidotransferase type-2" evidence="15">
    <location>
        <begin position="2"/>
        <end position="193"/>
    </location>
</feature>
<evidence type="ECO:0000256" key="9">
    <source>
        <dbReference type="ARBA" id="ARBA00048741"/>
    </source>
</evidence>
<dbReference type="SUPFAM" id="SSF52402">
    <property type="entry name" value="Adenine nucleotide alpha hydrolases-like"/>
    <property type="match status" value="1"/>
</dbReference>
<dbReference type="CDD" id="cd00712">
    <property type="entry name" value="AsnB"/>
    <property type="match status" value="1"/>
</dbReference>
<feature type="active site" description="For GATase activity" evidence="11">
    <location>
        <position position="2"/>
    </location>
</feature>
<keyword evidence="5 10" id="KW-0547">Nucleotide-binding</keyword>
<protein>
    <recommendedName>
        <fullName evidence="2">asparagine synthase (glutamine-hydrolyzing)</fullName>
        <ecNumber evidence="2">6.3.5.4</ecNumber>
    </recommendedName>
</protein>
<evidence type="ECO:0000256" key="12">
    <source>
        <dbReference type="PIRSR" id="PIRSR001589-2"/>
    </source>
</evidence>
<keyword evidence="8 11" id="KW-0315">Glutamine amidotransferase</keyword>
<dbReference type="InterPro" id="IPR014729">
    <property type="entry name" value="Rossmann-like_a/b/a_fold"/>
</dbReference>
<feature type="binding site" evidence="12">
    <location>
        <position position="106"/>
    </location>
    <ligand>
        <name>L-glutamine</name>
        <dbReference type="ChEBI" id="CHEBI:58359"/>
    </ligand>
</feature>
<evidence type="ECO:0000256" key="14">
    <source>
        <dbReference type="SAM" id="MobiDB-lite"/>
    </source>
</evidence>
<dbReference type="InterPro" id="IPR033738">
    <property type="entry name" value="AsnB_N"/>
</dbReference>
<dbReference type="CDD" id="cd01991">
    <property type="entry name" value="Asn_synthase_B_C"/>
    <property type="match status" value="1"/>
</dbReference>
<dbReference type="GO" id="GO:0005829">
    <property type="term" value="C:cytosol"/>
    <property type="evidence" value="ECO:0007669"/>
    <property type="project" value="TreeGrafter"/>
</dbReference>
<dbReference type="Pfam" id="PF13537">
    <property type="entry name" value="GATase_7"/>
    <property type="match status" value="1"/>
</dbReference>
<dbReference type="InterPro" id="IPR001962">
    <property type="entry name" value="Asn_synthase"/>
</dbReference>
<comment type="catalytic activity">
    <reaction evidence="9">
        <text>L-aspartate + L-glutamine + ATP + H2O = L-asparagine + L-glutamate + AMP + diphosphate + H(+)</text>
        <dbReference type="Rhea" id="RHEA:12228"/>
        <dbReference type="ChEBI" id="CHEBI:15377"/>
        <dbReference type="ChEBI" id="CHEBI:15378"/>
        <dbReference type="ChEBI" id="CHEBI:29985"/>
        <dbReference type="ChEBI" id="CHEBI:29991"/>
        <dbReference type="ChEBI" id="CHEBI:30616"/>
        <dbReference type="ChEBI" id="CHEBI:33019"/>
        <dbReference type="ChEBI" id="CHEBI:58048"/>
        <dbReference type="ChEBI" id="CHEBI:58359"/>
        <dbReference type="ChEBI" id="CHEBI:456215"/>
        <dbReference type="EC" id="6.3.5.4"/>
    </reaction>
</comment>
<dbReference type="AlphaFoldDB" id="A0A0J9SCL2"/>
<evidence type="ECO:0000256" key="7">
    <source>
        <dbReference type="ARBA" id="ARBA00022888"/>
    </source>
</evidence>
<feature type="binding site" evidence="12">
    <location>
        <position position="243"/>
    </location>
    <ligand>
        <name>ATP</name>
        <dbReference type="ChEBI" id="CHEBI:30616"/>
    </ligand>
</feature>
<keyword evidence="6 10" id="KW-0067">ATP-binding</keyword>
<gene>
    <name evidence="16" type="ORF">PVIIG_03066</name>
</gene>
<feature type="site" description="Important for beta-aspartyl-AMP intermediate formation" evidence="13">
    <location>
        <position position="385"/>
    </location>
</feature>
<organism evidence="16 17">
    <name type="scientific">Plasmodium vivax India VII</name>
    <dbReference type="NCBI Taxonomy" id="1077284"/>
    <lineage>
        <taxon>Eukaryota</taxon>
        <taxon>Sar</taxon>
        <taxon>Alveolata</taxon>
        <taxon>Apicomplexa</taxon>
        <taxon>Aconoidasida</taxon>
        <taxon>Haemosporida</taxon>
        <taxon>Plasmodiidae</taxon>
        <taxon>Plasmodium</taxon>
        <taxon>Plasmodium (Plasmodium)</taxon>
    </lineage>
</organism>
<dbReference type="Gene3D" id="3.40.50.620">
    <property type="entry name" value="HUPs"/>
    <property type="match status" value="1"/>
</dbReference>
<dbReference type="GO" id="GO:0004066">
    <property type="term" value="F:asparagine synthase (glutamine-hydrolyzing) activity"/>
    <property type="evidence" value="ECO:0007669"/>
    <property type="project" value="UniProtKB-EC"/>
</dbReference>
<dbReference type="GO" id="GO:0006529">
    <property type="term" value="P:asparagine biosynthetic process"/>
    <property type="evidence" value="ECO:0007669"/>
    <property type="project" value="UniProtKB-KW"/>
</dbReference>
<evidence type="ECO:0000256" key="5">
    <source>
        <dbReference type="ARBA" id="ARBA00022741"/>
    </source>
</evidence>
<sequence>MCGILAIFHSSIERHRLRRKALELSKKLRHRGPDWNGIVVEENEDGTTNVLAHERLAIVDVLSGHQPLYDDAQEVCLTINGEIYNHMELRKLLPEDTIKRLTSHSDCAVIPNLYKNFGEKTPSMLNGIFSGVISDHKKNTFFAFRDPIGVCPLYIGYAADGSIWFASEFKALKDSCIRYVNFPPGHYYINCKNKGEFVRYFNPNWWDLSAAIPNNRADLEQIRVHLERAVVKRLMGDVPFGVLLSGGLDSSIVAAIVARHLKKIQGEGSGGGSGAAAAHQAAHEASPPNGEDNCGNPPADSCHLKSFSIGLRNSPDLKAAKEVANFLGSHHTEFHFTVEEGVDSLHDVIYHIETYDITTIRASTPMYILSRLIKSSCVKMVLSGEGADEIFGGYLYFHKAPNREEFHRELQRKVHDLHLYDCLRANKSTMAFGIEARVPFLDLHLLDVVMNIDPKEKMCSEGHIEKDILRRAFAGYLPDHILYRQKEQFSDGVGYNWIDGLKEYAESKVSDIQFSRAPFLFPYNTPKTKEAYLYRCIFSECFPEQCAQESVPEGSSIACSSSKAVEWDASFKQNPDQSGRSVLGVHHSAKQFADVKPVQLPDDESRALLTRAS</sequence>
<keyword evidence="3" id="KW-0436">Ligase</keyword>
<dbReference type="InterPro" id="IPR006426">
    <property type="entry name" value="Asn_synth_AEB"/>
</dbReference>
<evidence type="ECO:0000256" key="3">
    <source>
        <dbReference type="ARBA" id="ARBA00022598"/>
    </source>
</evidence>
<evidence type="ECO:0000256" key="13">
    <source>
        <dbReference type="PIRSR" id="PIRSR001589-3"/>
    </source>
</evidence>
<accession>A0A0J9SCL2</accession>
<feature type="compositionally biased region" description="Low complexity" evidence="14">
    <location>
        <begin position="275"/>
        <end position="285"/>
    </location>
</feature>
<feature type="binding site" evidence="12">
    <location>
        <position position="309"/>
    </location>
    <ligand>
        <name>ATP</name>
        <dbReference type="ChEBI" id="CHEBI:30616"/>
    </ligand>
</feature>
<dbReference type="OrthoDB" id="409189at2759"/>
<dbReference type="PROSITE" id="PS51278">
    <property type="entry name" value="GATASE_TYPE_2"/>
    <property type="match status" value="1"/>
</dbReference>
<dbReference type="PIRSF" id="PIRSF001589">
    <property type="entry name" value="Asn_synthetase_glu-h"/>
    <property type="match status" value="1"/>
</dbReference>
<dbReference type="SUPFAM" id="SSF56235">
    <property type="entry name" value="N-terminal nucleophile aminohydrolases (Ntn hydrolases)"/>
    <property type="match status" value="1"/>
</dbReference>
<name>A0A0J9SCL2_PLAVI</name>
<evidence type="ECO:0000256" key="8">
    <source>
        <dbReference type="ARBA" id="ARBA00022962"/>
    </source>
</evidence>
<dbReference type="FunFam" id="3.40.50.620:FF:000031">
    <property type="entry name" value="Asparagine synthase B"/>
    <property type="match status" value="1"/>
</dbReference>
<dbReference type="PANTHER" id="PTHR11772">
    <property type="entry name" value="ASPARAGINE SYNTHETASE"/>
    <property type="match status" value="1"/>
</dbReference>
<evidence type="ECO:0000313" key="17">
    <source>
        <dbReference type="Proteomes" id="UP000053562"/>
    </source>
</evidence>
<dbReference type="NCBIfam" id="TIGR01536">
    <property type="entry name" value="asn_synth_AEB"/>
    <property type="match status" value="1"/>
</dbReference>
<proteinExistence type="predicted"/>
<comment type="pathway">
    <text evidence="1">Amino-acid biosynthesis; L-asparagine biosynthesis; L-asparagine from L-aspartate (L-Gln route): step 1/1.</text>
</comment>
<dbReference type="Gene3D" id="3.60.20.10">
    <property type="entry name" value="Glutamine Phosphoribosylpyrophosphate, subunit 1, domain 1"/>
    <property type="match status" value="1"/>
</dbReference>
<dbReference type="EC" id="6.3.5.4" evidence="2"/>
<dbReference type="GO" id="GO:0005524">
    <property type="term" value="F:ATP binding"/>
    <property type="evidence" value="ECO:0007669"/>
    <property type="project" value="UniProtKB-KW"/>
</dbReference>
<dbReference type="Proteomes" id="UP000053562">
    <property type="component" value="Unassembled WGS sequence"/>
</dbReference>
<dbReference type="InterPro" id="IPR029055">
    <property type="entry name" value="Ntn_hydrolases_N"/>
</dbReference>
<evidence type="ECO:0000256" key="4">
    <source>
        <dbReference type="ARBA" id="ARBA00022605"/>
    </source>
</evidence>
<dbReference type="EMBL" id="KQ234274">
    <property type="protein sequence ID" value="KMZ80699.1"/>
    <property type="molecule type" value="Genomic_DNA"/>
</dbReference>